<accession>A0A1Y6C2E9</accession>
<name>A0A1Y6C2E9_9PROT</name>
<keyword evidence="2" id="KW-1185">Reference proteome</keyword>
<protein>
    <submittedName>
        <fullName evidence="1">Uncharacterized protein</fullName>
    </submittedName>
</protein>
<sequence>MGAGLAGRLVEHGLEVRTLLGGRSDASRRRAGAFEGIARLAAPGGASEIAALRGFFAAEG</sequence>
<organism evidence="1 2">
    <name type="scientific">Tistlia consotensis USBA 355</name>
    <dbReference type="NCBI Taxonomy" id="560819"/>
    <lineage>
        <taxon>Bacteria</taxon>
        <taxon>Pseudomonadati</taxon>
        <taxon>Pseudomonadota</taxon>
        <taxon>Alphaproteobacteria</taxon>
        <taxon>Rhodospirillales</taxon>
        <taxon>Rhodovibrionaceae</taxon>
        <taxon>Tistlia</taxon>
    </lineage>
</organism>
<dbReference type="EMBL" id="FWZX01000014">
    <property type="protein sequence ID" value="SMF41732.1"/>
    <property type="molecule type" value="Genomic_DNA"/>
</dbReference>
<gene>
    <name evidence="1" type="ORF">SAMN05428998_114114</name>
</gene>
<evidence type="ECO:0000313" key="2">
    <source>
        <dbReference type="Proteomes" id="UP000192917"/>
    </source>
</evidence>
<proteinExistence type="predicted"/>
<reference evidence="1 2" key="1">
    <citation type="submission" date="2017-04" db="EMBL/GenBank/DDBJ databases">
        <authorList>
            <person name="Afonso C.L."/>
            <person name="Miller P.J."/>
            <person name="Scott M.A."/>
            <person name="Spackman E."/>
            <person name="Goraichik I."/>
            <person name="Dimitrov K.M."/>
            <person name="Suarez D.L."/>
            <person name="Swayne D.E."/>
        </authorList>
    </citation>
    <scope>NUCLEOTIDE SEQUENCE [LARGE SCALE GENOMIC DNA]</scope>
    <source>
        <strain evidence="1 2">USBA 355</strain>
    </source>
</reference>
<dbReference type="Proteomes" id="UP000192917">
    <property type="component" value="Unassembled WGS sequence"/>
</dbReference>
<evidence type="ECO:0000313" key="1">
    <source>
        <dbReference type="EMBL" id="SMF41732.1"/>
    </source>
</evidence>
<dbReference type="AlphaFoldDB" id="A0A1Y6C2E9"/>